<evidence type="ECO:0000313" key="3">
    <source>
        <dbReference type="Proteomes" id="UP000019131"/>
    </source>
</evidence>
<dbReference type="Proteomes" id="UP000019131">
    <property type="component" value="Unassembled WGS sequence"/>
</dbReference>
<keyword evidence="3" id="KW-1185">Reference proteome</keyword>
<dbReference type="EMBL" id="BAIV01000004">
    <property type="protein sequence ID" value="GAE82660.1"/>
    <property type="molecule type" value="Genomic_DNA"/>
</dbReference>
<keyword evidence="1" id="KW-1133">Transmembrane helix</keyword>
<sequence>MFGGASAELGCTHVGSFSPFSPNWGLVYRKFAFALDAVCCVMLSFVCFETVSIG</sequence>
<gene>
    <name evidence="2" type="ORF">JCM10512_882</name>
</gene>
<reference evidence="2 3" key="1">
    <citation type="journal article" date="2014" name="Genome Announc.">
        <title>Draft Genome Sequence of Bacteroides reticulotermitis Strain JCM 10512T, Isolated from the Gut of a Termite.</title>
        <authorList>
            <person name="Yuki M."/>
            <person name="Oshima K."/>
            <person name="Suda W."/>
            <person name="Sakamoto M."/>
            <person name="Iida T."/>
            <person name="Hattori M."/>
            <person name="Ohkuma M."/>
        </authorList>
    </citation>
    <scope>NUCLEOTIDE SEQUENCE [LARGE SCALE GENOMIC DNA]</scope>
    <source>
        <strain evidence="2 3">JCM 10512</strain>
    </source>
</reference>
<organism evidence="2 3">
    <name type="scientific">Bacteroides reticulotermitis JCM 10512</name>
    <dbReference type="NCBI Taxonomy" id="1445607"/>
    <lineage>
        <taxon>Bacteria</taxon>
        <taxon>Pseudomonadati</taxon>
        <taxon>Bacteroidota</taxon>
        <taxon>Bacteroidia</taxon>
        <taxon>Bacteroidales</taxon>
        <taxon>Bacteroidaceae</taxon>
        <taxon>Bacteroides</taxon>
    </lineage>
</organism>
<feature type="transmembrane region" description="Helical" evidence="1">
    <location>
        <begin position="31"/>
        <end position="51"/>
    </location>
</feature>
<accession>W4UNB4</accession>
<name>W4UNB4_9BACE</name>
<dbReference type="AlphaFoldDB" id="W4UNB4"/>
<proteinExistence type="predicted"/>
<evidence type="ECO:0000256" key="1">
    <source>
        <dbReference type="SAM" id="Phobius"/>
    </source>
</evidence>
<keyword evidence="1" id="KW-0812">Transmembrane</keyword>
<keyword evidence="1" id="KW-0472">Membrane</keyword>
<comment type="caution">
    <text evidence="2">The sequence shown here is derived from an EMBL/GenBank/DDBJ whole genome shotgun (WGS) entry which is preliminary data.</text>
</comment>
<evidence type="ECO:0000313" key="2">
    <source>
        <dbReference type="EMBL" id="GAE82660.1"/>
    </source>
</evidence>
<protein>
    <submittedName>
        <fullName evidence="2">Uncharacterized protein</fullName>
    </submittedName>
</protein>